<name>A0A839K311_9FIRM</name>
<comment type="caution">
    <text evidence="1">The sequence shown here is derived from an EMBL/GenBank/DDBJ whole genome shotgun (WGS) entry which is preliminary data.</text>
</comment>
<accession>A0A839K311</accession>
<sequence>MNLSKSIDFLLTHAGPVIQYRLRKDILKTISPADEEQLLQQIYQTPYFKLLQTYIKPNGYIGSGMHSWDNWKGVKLHETPLQDGETAARLLSYYKVPKTHPIIVNFIKAMRDEEILRKEFSYIPPEITRYEHRFEGLNNGNSLMSLIYTMQAILGYGDDFDDVKELQQIALKGFRRILEISSLDEITKFNSNTKRRYNYPYIEADEYYPDAYTLTMLAYTHSWRTKENIDMLAASINRINQIMKPDNNMYIRINGRYYAPCFAFITPIRPFHPDTIDIILYRRLLTEIAMLGVGDKVDILKESIANVKQAINEDGILQMNFAVPHNKRYSPKKINYPTAYVDVRLEPDYKSKTALMCDLTFWAVELLHLYAPGQI</sequence>
<proteinExistence type="predicted"/>
<dbReference type="RefSeq" id="WP_228353394.1">
    <property type="nucleotide sequence ID" value="NZ_JACEGA010000001.1"/>
</dbReference>
<gene>
    <name evidence="1" type="ORF">H0486_12885</name>
</gene>
<dbReference type="EMBL" id="JACEGA010000001">
    <property type="protein sequence ID" value="MBB2183768.1"/>
    <property type="molecule type" value="Genomic_DNA"/>
</dbReference>
<protein>
    <submittedName>
        <fullName evidence="1">Uncharacterized protein</fullName>
    </submittedName>
</protein>
<evidence type="ECO:0000313" key="2">
    <source>
        <dbReference type="Proteomes" id="UP000574276"/>
    </source>
</evidence>
<dbReference type="Proteomes" id="UP000574276">
    <property type="component" value="Unassembled WGS sequence"/>
</dbReference>
<dbReference type="AlphaFoldDB" id="A0A839K311"/>
<keyword evidence="2" id="KW-1185">Reference proteome</keyword>
<organism evidence="1 2">
    <name type="scientific">Variimorphobacter saccharofermentans</name>
    <dbReference type="NCBI Taxonomy" id="2755051"/>
    <lineage>
        <taxon>Bacteria</taxon>
        <taxon>Bacillati</taxon>
        <taxon>Bacillota</taxon>
        <taxon>Clostridia</taxon>
        <taxon>Lachnospirales</taxon>
        <taxon>Lachnospiraceae</taxon>
        <taxon>Variimorphobacter</taxon>
    </lineage>
</organism>
<reference evidence="1 2" key="1">
    <citation type="submission" date="2020-07" db="EMBL/GenBank/DDBJ databases">
        <title>Characterization and genome sequencing of isolate MD1, a novel member within the family Lachnospiraceae.</title>
        <authorList>
            <person name="Rettenmaier R."/>
            <person name="Di Bello L."/>
            <person name="Zinser C."/>
            <person name="Scheitz K."/>
            <person name="Liebl W."/>
            <person name="Zverlov V."/>
        </authorList>
    </citation>
    <scope>NUCLEOTIDE SEQUENCE [LARGE SCALE GENOMIC DNA]</scope>
    <source>
        <strain evidence="1 2">MD1</strain>
    </source>
</reference>
<evidence type="ECO:0000313" key="1">
    <source>
        <dbReference type="EMBL" id="MBB2183768.1"/>
    </source>
</evidence>